<reference evidence="1" key="2">
    <citation type="submission" date="2025-08" db="UniProtKB">
        <authorList>
            <consortium name="EnsemblFungi"/>
        </authorList>
    </citation>
    <scope>IDENTIFICATION</scope>
    <source>
        <strain evidence="1">4287 / CBS 123668 / FGSC 9935 / NRRL 34936</strain>
    </source>
</reference>
<reference evidence="2" key="1">
    <citation type="journal article" date="2012" name="Mol. Plant Microbe Interact.">
        <title>A highly conserved effector in Fusarium oxysporum is required for full virulence on Arabidopsis.</title>
        <authorList>
            <person name="Thatcher L.F."/>
            <person name="Gardiner D.M."/>
            <person name="Kazan K."/>
            <person name="Manners J."/>
        </authorList>
    </citation>
    <scope>NUCLEOTIDE SEQUENCE [LARGE SCALE GENOMIC DNA]</scope>
    <source>
        <strain evidence="2">Fo5176</strain>
    </source>
</reference>
<name>A0A0D2X9S6_FUSOF</name>
<protein>
    <submittedName>
        <fullName evidence="1">Uncharacterized protein</fullName>
    </submittedName>
</protein>
<dbReference type="AlphaFoldDB" id="A0A0D2X9S6"/>
<proteinExistence type="predicted"/>
<organism evidence="1 2">
    <name type="scientific">Fusarium oxysporum (strain Fo5176)</name>
    <name type="common">Fusarium vascular wilt</name>
    <dbReference type="NCBI Taxonomy" id="660025"/>
    <lineage>
        <taxon>Eukaryota</taxon>
        <taxon>Fungi</taxon>
        <taxon>Dikarya</taxon>
        <taxon>Ascomycota</taxon>
        <taxon>Pezizomycotina</taxon>
        <taxon>Sordariomycetes</taxon>
        <taxon>Hypocreomycetidae</taxon>
        <taxon>Hypocreales</taxon>
        <taxon>Nectriaceae</taxon>
        <taxon>Fusarium</taxon>
        <taxon>Fusarium oxysporum species complex</taxon>
    </lineage>
</organism>
<accession>A0A0D2X9S6</accession>
<dbReference type="Proteomes" id="UP000002489">
    <property type="component" value="Unassembled WGS sequence"/>
</dbReference>
<dbReference type="EnsemblFungi" id="FOXG_00641T0">
    <property type="protein sequence ID" value="FOXG_00641P0"/>
    <property type="gene ID" value="FOXG_00641"/>
</dbReference>
<evidence type="ECO:0000313" key="1">
    <source>
        <dbReference type="EnsemblFungi" id="FOXG_00641P0"/>
    </source>
</evidence>
<evidence type="ECO:0000313" key="2">
    <source>
        <dbReference type="Proteomes" id="UP000002489"/>
    </source>
</evidence>
<sequence length="88" mass="10118">MDQAIFFFRLSTALEAPLVHLAESEFHESLPMKLSRQSLQFELQFSNLSKCMSDEVPLHHGGFHKHPRPTTTGHLLLFEHSHLRALVL</sequence>